<organism evidence="2 3">
    <name type="scientific">Neolewinella agarilytica</name>
    <dbReference type="NCBI Taxonomy" id="478744"/>
    <lineage>
        <taxon>Bacteria</taxon>
        <taxon>Pseudomonadati</taxon>
        <taxon>Bacteroidota</taxon>
        <taxon>Saprospiria</taxon>
        <taxon>Saprospirales</taxon>
        <taxon>Lewinellaceae</taxon>
        <taxon>Neolewinella</taxon>
    </lineage>
</organism>
<dbReference type="Pfam" id="PF12705">
    <property type="entry name" value="PDDEXK_1"/>
    <property type="match status" value="1"/>
</dbReference>
<dbReference type="OrthoDB" id="1488830at2"/>
<dbReference type="Proteomes" id="UP000199021">
    <property type="component" value="Unassembled WGS sequence"/>
</dbReference>
<evidence type="ECO:0000313" key="3">
    <source>
        <dbReference type="Proteomes" id="UP000199021"/>
    </source>
</evidence>
<keyword evidence="3" id="KW-1185">Reference proteome</keyword>
<gene>
    <name evidence="2" type="ORF">SAMN05444359_1258</name>
</gene>
<dbReference type="EMBL" id="FOFB01000025">
    <property type="protein sequence ID" value="SER13163.1"/>
    <property type="molecule type" value="Genomic_DNA"/>
</dbReference>
<evidence type="ECO:0000313" key="2">
    <source>
        <dbReference type="EMBL" id="SER13163.1"/>
    </source>
</evidence>
<dbReference type="AlphaFoldDB" id="A0A1H9LQK7"/>
<evidence type="ECO:0000259" key="1">
    <source>
        <dbReference type="Pfam" id="PF12705"/>
    </source>
</evidence>
<dbReference type="RefSeq" id="WP_139211950.1">
    <property type="nucleotide sequence ID" value="NZ_FOFB01000025.1"/>
</dbReference>
<proteinExistence type="predicted"/>
<name>A0A1H9LQK7_9BACT</name>
<dbReference type="InterPro" id="IPR038726">
    <property type="entry name" value="PDDEXK_AddAB-type"/>
</dbReference>
<dbReference type="STRING" id="478744.SAMN05444359_1258"/>
<dbReference type="InParanoid" id="A0A1H9LQK7"/>
<feature type="domain" description="PD-(D/E)XK endonuclease-like" evidence="1">
    <location>
        <begin position="665"/>
        <end position="900"/>
    </location>
</feature>
<sequence>MKIYLGLTFNDPQLLPAAPAELVNSQILSPSGLLSYLETFYSLGTPAVNRAALRTEQYRQVLVQYLKVSEQDPFYLAAFRADELATAEELLSRRDELLDAGYPLSAEGAEETPARIRVLHELEALLLADDNELDLYAGPADRLNLLLSSLGEDRHPRLEIFINEPRHLFTPGTRRLLDALESLGDTVSALPEPKAPLKNNDLGSWQRKLRAVSGIDKLSPEPVQGSLFGEEASSAAEATAREQDLTGDGSLVILRAQRETHLAAYLARLLRDAPDWRPGALLTVRNQTLDNALVTEGLPSLGVPSTSLARPSLQVLKLVTAFLWEPLEVDRIMEFVSLVTKPLDWRLAQRMAVHLADTPGMFGPRWVAMVEGFFRELQADGETTNDQIATIRKQYDDWFRRRRISRDGRIPKFDLRQLFFDLREWALLERTEKRKKDVQLKRTVGDYAGLLVLSAQAQRAMELLDAQPETDLNFLEVERLVRTVYEPAPTHFQPKEQGSLSTIFAPASAAKLPGTDPLKKLIWWDFIEHEPDYFFSRYYPDELEYLESLGARPNGPAHHNERSAWQQLRPVLHTREQLILCLPERVDGSSVEAHPLFGDLEAAFPDGALDRITINVDAAGQATGPLVTGQRPAFSPVAIHPLSRPVPQFSIERLQQAQPREREAPTAMEDLLYYPHKWIFRHQLRLQGTPILSIASENRLRGNLSHLFIERLLNKIKSGEVLMERASVREWIDDNADRLLAQEGAVMLEYGQEPERIQFIRTMQYSAWSLVHYIKENGWSVRGSEQRLEGELEPMGGQFIRGRADLVLEREKNGIVEVAVVDLKWRGKSVFKNLLRNAKDVQLCLYAEFIRQNLPPDGEDKPPYRQPERVHTAYYVLRDALMLSRDELAFANIETVAGADEAKVVQASTLKKIRATYNWRWEQFADGIVEVRCNETLGHLEDLYQDLPHDELLEMEADDARFDDYRSLIGLVR</sequence>
<reference evidence="3" key="1">
    <citation type="submission" date="2016-10" db="EMBL/GenBank/DDBJ databases">
        <authorList>
            <person name="Varghese N."/>
            <person name="Submissions S."/>
        </authorList>
    </citation>
    <scope>NUCLEOTIDE SEQUENCE [LARGE SCALE GENOMIC DNA]</scope>
    <source>
        <strain evidence="3">DSM 24740</strain>
    </source>
</reference>
<accession>A0A1H9LQK7</accession>
<protein>
    <recommendedName>
        <fullName evidence="1">PD-(D/E)XK endonuclease-like domain-containing protein</fullName>
    </recommendedName>
</protein>